<sequence length="112" mass="12829">MPPNRKRRSRKESYWREQVARWRESGLSQAEFSRQAGFSSRLFGYWKRRLEQKQGTSGVHAVVAVPMPHASGPKAVHQPIIVHAWHGVRLEIPDDFHPGALEKILLVLGRLA</sequence>
<comment type="caution">
    <text evidence="1">The sequence shown here is derived from an EMBL/GenBank/DDBJ whole genome shotgun (WGS) entry which is preliminary data.</text>
</comment>
<protein>
    <recommendedName>
        <fullName evidence="3">IS66 family insertion sequence element accessory protein TnpB</fullName>
    </recommendedName>
</protein>
<dbReference type="RefSeq" id="WP_155935646.1">
    <property type="nucleotide sequence ID" value="NZ_WODC01000013.1"/>
</dbReference>
<dbReference type="AlphaFoldDB" id="A0A7K1KRR6"/>
<evidence type="ECO:0000313" key="2">
    <source>
        <dbReference type="Proteomes" id="UP000461162"/>
    </source>
</evidence>
<evidence type="ECO:0000313" key="1">
    <source>
        <dbReference type="EMBL" id="MUM78793.1"/>
    </source>
</evidence>
<gene>
    <name evidence="1" type="ORF">GKC30_14235</name>
</gene>
<evidence type="ECO:0008006" key="3">
    <source>
        <dbReference type="Google" id="ProtNLM"/>
    </source>
</evidence>
<dbReference type="Proteomes" id="UP000461162">
    <property type="component" value="Unassembled WGS sequence"/>
</dbReference>
<organism evidence="1 2">
    <name type="scientific">Pseudodesulfovibrio alkaliphilus</name>
    <dbReference type="NCBI Taxonomy" id="2661613"/>
    <lineage>
        <taxon>Bacteria</taxon>
        <taxon>Pseudomonadati</taxon>
        <taxon>Thermodesulfobacteriota</taxon>
        <taxon>Desulfovibrionia</taxon>
        <taxon>Desulfovibrionales</taxon>
        <taxon>Desulfovibrionaceae</taxon>
    </lineage>
</organism>
<dbReference type="EMBL" id="WODC01000013">
    <property type="protein sequence ID" value="MUM78793.1"/>
    <property type="molecule type" value="Genomic_DNA"/>
</dbReference>
<reference evidence="1 2" key="1">
    <citation type="submission" date="2019-11" db="EMBL/GenBank/DDBJ databases">
        <title>Pseudodesulfovibrio alkaliphilus, sp. nov., an alkaliphilic sulfate-reducing bacteria from mud volcano of Taman peninsula, Russia.</title>
        <authorList>
            <person name="Frolova A."/>
            <person name="Merkel A.Y."/>
            <person name="Slobodkin A.I."/>
        </authorList>
    </citation>
    <scope>NUCLEOTIDE SEQUENCE [LARGE SCALE GENOMIC DNA]</scope>
    <source>
        <strain evidence="1 2">F-1</strain>
    </source>
</reference>
<dbReference type="NCBIfam" id="NF047593">
    <property type="entry name" value="IS66_ISAeme5_TnpA"/>
    <property type="match status" value="1"/>
</dbReference>
<accession>A0A7K1KRR6</accession>
<keyword evidence="2" id="KW-1185">Reference proteome</keyword>
<proteinExistence type="predicted"/>
<name>A0A7K1KRR6_9BACT</name>